<organism evidence="9 10">
    <name type="scientific">Coffea arabica</name>
    <name type="common">Arabian coffee</name>
    <dbReference type="NCBI Taxonomy" id="13443"/>
    <lineage>
        <taxon>Eukaryota</taxon>
        <taxon>Viridiplantae</taxon>
        <taxon>Streptophyta</taxon>
        <taxon>Embryophyta</taxon>
        <taxon>Tracheophyta</taxon>
        <taxon>Spermatophyta</taxon>
        <taxon>Magnoliopsida</taxon>
        <taxon>eudicotyledons</taxon>
        <taxon>Gunneridae</taxon>
        <taxon>Pentapetalae</taxon>
        <taxon>asterids</taxon>
        <taxon>lamiids</taxon>
        <taxon>Gentianales</taxon>
        <taxon>Rubiaceae</taxon>
        <taxon>Ixoroideae</taxon>
        <taxon>Gardenieae complex</taxon>
        <taxon>Bertiereae - Coffeeae clade</taxon>
        <taxon>Coffeeae</taxon>
        <taxon>Coffea</taxon>
    </lineage>
</organism>
<comment type="subunit">
    <text evidence="1">Homodimer.</text>
</comment>
<feature type="region of interest" description="SAM motif II" evidence="7">
    <location>
        <begin position="147"/>
        <end position="155"/>
    </location>
</feature>
<evidence type="ECO:0000256" key="6">
    <source>
        <dbReference type="ARBA" id="ARBA00035109"/>
    </source>
</evidence>
<dbReference type="RefSeq" id="XP_027102281.1">
    <property type="nucleotide sequence ID" value="XM_027246480.2"/>
</dbReference>
<evidence type="ECO:0000256" key="5">
    <source>
        <dbReference type="ARBA" id="ARBA00022691"/>
    </source>
</evidence>
<dbReference type="CDD" id="cd02440">
    <property type="entry name" value="AdoMet_MTases"/>
    <property type="match status" value="1"/>
</dbReference>
<dbReference type="InterPro" id="IPR029063">
    <property type="entry name" value="SAM-dependent_MTases_sf"/>
</dbReference>
<dbReference type="Gene3D" id="3.40.50.150">
    <property type="entry name" value="Vaccinia Virus protein VP39"/>
    <property type="match status" value="1"/>
</dbReference>
<dbReference type="AlphaFoldDB" id="A0A6P6VHZ3"/>
<keyword evidence="5 7" id="KW-0949">S-adenosyl-L-methionine</keyword>
<evidence type="ECO:0000256" key="7">
    <source>
        <dbReference type="PROSITE-ProRule" id="PRU00914"/>
    </source>
</evidence>
<dbReference type="GeneID" id="113723320"/>
<dbReference type="Pfam" id="PF08241">
    <property type="entry name" value="Methyltransf_11"/>
    <property type="match status" value="1"/>
</dbReference>
<feature type="region of interest" description="SAM motif III" evidence="7">
    <location>
        <begin position="174"/>
        <end position="183"/>
    </location>
</feature>
<comment type="similarity">
    <text evidence="7">Belongs to the class I-like SAM-binding methyltransferase superfamily. gTMT family.</text>
</comment>
<dbReference type="InterPro" id="IPR013216">
    <property type="entry name" value="Methyltransf_11"/>
</dbReference>
<evidence type="ECO:0000256" key="2">
    <source>
        <dbReference type="ARBA" id="ARBA00022589"/>
    </source>
</evidence>
<evidence type="ECO:0000313" key="9">
    <source>
        <dbReference type="Proteomes" id="UP001652660"/>
    </source>
</evidence>
<evidence type="ECO:0000256" key="4">
    <source>
        <dbReference type="ARBA" id="ARBA00022679"/>
    </source>
</evidence>
<reference evidence="10" key="2">
    <citation type="submission" date="2025-08" db="UniProtKB">
        <authorList>
            <consortium name="RefSeq"/>
        </authorList>
    </citation>
    <scope>IDENTIFICATION</scope>
    <source>
        <tissue evidence="10">Leaves</tissue>
    </source>
</reference>
<dbReference type="SUPFAM" id="SSF53335">
    <property type="entry name" value="S-adenosyl-L-methionine-dependent methyltransferases"/>
    <property type="match status" value="1"/>
</dbReference>
<dbReference type="InterPro" id="IPR050447">
    <property type="entry name" value="Erg6_SMT_methyltransf"/>
</dbReference>
<keyword evidence="4 7" id="KW-0808">Transferase</keyword>
<dbReference type="PROSITE" id="PS51581">
    <property type="entry name" value="SAM_GTMT"/>
    <property type="match status" value="1"/>
</dbReference>
<evidence type="ECO:0000259" key="8">
    <source>
        <dbReference type="Pfam" id="PF08241"/>
    </source>
</evidence>
<dbReference type="GO" id="GO:0008757">
    <property type="term" value="F:S-adenosylmethionine-dependent methyltransferase activity"/>
    <property type="evidence" value="ECO:0007669"/>
    <property type="project" value="InterPro"/>
</dbReference>
<evidence type="ECO:0000256" key="3">
    <source>
        <dbReference type="ARBA" id="ARBA00022603"/>
    </source>
</evidence>
<evidence type="ECO:0000256" key="1">
    <source>
        <dbReference type="ARBA" id="ARBA00011738"/>
    </source>
</evidence>
<feature type="region of interest" description="SAM motif I" evidence="7">
    <location>
        <begin position="84"/>
        <end position="93"/>
    </location>
</feature>
<dbReference type="PANTHER" id="PTHR44068">
    <property type="entry name" value="ZGC:194242"/>
    <property type="match status" value="1"/>
</dbReference>
<gene>
    <name evidence="10" type="primary">LOC113723320</name>
</gene>
<dbReference type="GO" id="GO:0009820">
    <property type="term" value="P:alkaloid metabolic process"/>
    <property type="evidence" value="ECO:0007669"/>
    <property type="project" value="UniProtKB-KW"/>
</dbReference>
<feature type="domain" description="Methyltransferase type 11" evidence="8">
    <location>
        <begin position="85"/>
        <end position="182"/>
    </location>
</feature>
<reference evidence="9" key="1">
    <citation type="journal article" date="2025" name="Foods">
        <title>Unveiling the Microbial Signatures of Arabica Coffee Cherries: Insights into Ripeness Specific Diversity, Functional Traits, and Implications for Quality and Safety.</title>
        <authorList>
            <consortium name="RefSeq"/>
            <person name="Tenea G.N."/>
            <person name="Cifuentes V."/>
            <person name="Reyes P."/>
            <person name="Cevallos-Vallejos M."/>
        </authorList>
    </citation>
    <scope>NUCLEOTIDE SEQUENCE [LARGE SCALE GENOMIC DNA]</scope>
</reference>
<dbReference type="GO" id="GO:0005737">
    <property type="term" value="C:cytoplasm"/>
    <property type="evidence" value="ECO:0007669"/>
    <property type="project" value="UniProtKB-ARBA"/>
</dbReference>
<keyword evidence="2" id="KW-0017">Alkaloid metabolism</keyword>
<comment type="pathway">
    <text evidence="6">Alkaloid biosynthesis; vindoline biosynthesis.</text>
</comment>
<accession>A0A6P6VHZ3</accession>
<keyword evidence="9" id="KW-1185">Reference proteome</keyword>
<evidence type="ECO:0000313" key="10">
    <source>
        <dbReference type="RefSeq" id="XP_027102281.1"/>
    </source>
</evidence>
<dbReference type="PANTHER" id="PTHR44068:SF11">
    <property type="entry name" value="GERANYL DIPHOSPHATE 2-C-METHYLTRANSFERASE"/>
    <property type="match status" value="1"/>
</dbReference>
<proteinExistence type="inferred from homology"/>
<sequence length="303" mass="33939">MEGEKMDTEGKVETEKMNKAIAMAYDVQSKIVEDLTGDHFHVGFYDSSSVIPGSDVHSAQTRMIEAGLRFASVSEDPSKKPRNILDVGCGIGGSTRYLASKYGSQCKGITLSPVEAERARVLTSAQGLESQVSFEVADALNQPFADGSFDLIWCIECADHISDKTKFVHELNRVAAPGATIILLTWCHRDLSPLEQDLHPDEKKLLSQLESSIRIKWISAADYINLFKSCSLEEIKYADWSPHVAPYYAEMRKITLSWKGIMAYVRHAGWRQLSIRALMMPSVFEKFKTGLFKYCILTCQKPQ</sequence>
<dbReference type="Proteomes" id="UP001652660">
    <property type="component" value="Chromosome 6e"/>
</dbReference>
<dbReference type="InterPro" id="IPR025774">
    <property type="entry name" value="PiNMT-like"/>
</dbReference>
<dbReference type="GO" id="GO:0032259">
    <property type="term" value="P:methylation"/>
    <property type="evidence" value="ECO:0007669"/>
    <property type="project" value="UniProtKB-UniRule"/>
</dbReference>
<keyword evidence="3 7" id="KW-0489">Methyltransferase</keyword>
<name>A0A6P6VHZ3_COFAR</name>
<protein>
    <submittedName>
        <fullName evidence="10">Gamma-tocopherol methyltransferase, chloroplastic-like isoform X2</fullName>
    </submittedName>
</protein>